<evidence type="ECO:0000256" key="1">
    <source>
        <dbReference type="ARBA" id="ARBA00001947"/>
    </source>
</evidence>
<reference evidence="7" key="1">
    <citation type="submission" date="2021-04" db="EMBL/GenBank/DDBJ databases">
        <title>Pseudonocardia sp. nov., isolated from sandy soil of mangrove forest.</title>
        <authorList>
            <person name="Zan Z."/>
            <person name="Huang R."/>
            <person name="Liu W."/>
        </authorList>
    </citation>
    <scope>NUCLEOTIDE SEQUENCE</scope>
    <source>
        <strain evidence="7">S2-4</strain>
    </source>
</reference>
<dbReference type="InterPro" id="IPR011650">
    <property type="entry name" value="Peptidase_M20_dimer"/>
</dbReference>
<dbReference type="Proteomes" id="UP001165283">
    <property type="component" value="Unassembled WGS sequence"/>
</dbReference>
<dbReference type="InterPro" id="IPR001261">
    <property type="entry name" value="ArgE/DapE_CS"/>
</dbReference>
<evidence type="ECO:0000256" key="5">
    <source>
        <dbReference type="ARBA" id="ARBA00022833"/>
    </source>
</evidence>
<dbReference type="PANTHER" id="PTHR43808">
    <property type="entry name" value="ACETYLORNITHINE DEACETYLASE"/>
    <property type="match status" value="1"/>
</dbReference>
<dbReference type="InterPro" id="IPR002933">
    <property type="entry name" value="Peptidase_M20"/>
</dbReference>
<keyword evidence="5" id="KW-0862">Zinc</keyword>
<sequence length="439" mass="46448">MLEREAVELARALIRIDSTNTGDPATIGDGEARAARFLRERLAEVGYETHYAESHPGRGNLVVRLPGADRDRGALVAHAHLDVVPVHAADWTHPPFGAEVHDGVLHGRGAVDMKGYAGILAAVARDYARRGVVPRRDLVFAFFADEEAGGVHGARWVVAERPQWLAGVTQAIGEVGGFPVPLPGDGPDRRAYLLATAEKGVAAAVLRARGPAGHASRPAADDAVGRLVRAVAAVAAHRFPVVRTPATAAFLLACAGAGDEVGADELERLLDALGPAGPIGRAGLRDLATPTVLRAGYKTNVVPGEAVAELDCRVLPGREDAFRRELAEVLHRAVGDGVRLEWRDWIPPIAAAPDAPLVERIAEAVRAEDPAGTVVPYLMPASTDNKHLSALGIDGYGFTPLRVPAGFDAFGLFHAADERVPVDALRFGARVTERILRTA</sequence>
<dbReference type="PROSITE" id="PS00759">
    <property type="entry name" value="ARGE_DAPE_CPG2_2"/>
    <property type="match status" value="1"/>
</dbReference>
<dbReference type="SUPFAM" id="SSF55031">
    <property type="entry name" value="Bacterial exopeptidase dimerisation domain"/>
    <property type="match status" value="1"/>
</dbReference>
<comment type="similarity">
    <text evidence="2">Belongs to the peptidase M20A family.</text>
</comment>
<dbReference type="PANTHER" id="PTHR43808:SF8">
    <property type="entry name" value="PEPTIDASE M20 DIMERISATION DOMAIN-CONTAINING PROTEIN"/>
    <property type="match status" value="1"/>
</dbReference>
<protein>
    <submittedName>
        <fullName evidence="7">M20/M25/M40 family metallo-hydrolase</fullName>
    </submittedName>
</protein>
<feature type="domain" description="Peptidase M20 dimerisation" evidence="6">
    <location>
        <begin position="196"/>
        <end position="330"/>
    </location>
</feature>
<dbReference type="SUPFAM" id="SSF53187">
    <property type="entry name" value="Zn-dependent exopeptidases"/>
    <property type="match status" value="1"/>
</dbReference>
<dbReference type="NCBIfam" id="NF005913">
    <property type="entry name" value="PRK07906.1"/>
    <property type="match status" value="1"/>
</dbReference>
<proteinExistence type="inferred from homology"/>
<dbReference type="Pfam" id="PF07687">
    <property type="entry name" value="M20_dimer"/>
    <property type="match status" value="1"/>
</dbReference>
<gene>
    <name evidence="7" type="ORF">KDL28_13645</name>
</gene>
<dbReference type="Gene3D" id="3.40.630.10">
    <property type="entry name" value="Zn peptidases"/>
    <property type="match status" value="1"/>
</dbReference>
<dbReference type="InterPro" id="IPR036264">
    <property type="entry name" value="Bact_exopeptidase_dim_dom"/>
</dbReference>
<evidence type="ECO:0000256" key="3">
    <source>
        <dbReference type="ARBA" id="ARBA00022723"/>
    </source>
</evidence>
<evidence type="ECO:0000256" key="4">
    <source>
        <dbReference type="ARBA" id="ARBA00022801"/>
    </source>
</evidence>
<keyword evidence="4" id="KW-0378">Hydrolase</keyword>
<dbReference type="EMBL" id="JAGSOV010000029">
    <property type="protein sequence ID" value="MCO1656098.1"/>
    <property type="molecule type" value="Genomic_DNA"/>
</dbReference>
<keyword evidence="3" id="KW-0479">Metal-binding</keyword>
<organism evidence="7 8">
    <name type="scientific">Pseudonocardia humida</name>
    <dbReference type="NCBI Taxonomy" id="2800819"/>
    <lineage>
        <taxon>Bacteria</taxon>
        <taxon>Bacillati</taxon>
        <taxon>Actinomycetota</taxon>
        <taxon>Actinomycetes</taxon>
        <taxon>Pseudonocardiales</taxon>
        <taxon>Pseudonocardiaceae</taxon>
        <taxon>Pseudonocardia</taxon>
    </lineage>
</organism>
<comment type="cofactor">
    <cofactor evidence="1">
        <name>Zn(2+)</name>
        <dbReference type="ChEBI" id="CHEBI:29105"/>
    </cofactor>
</comment>
<evidence type="ECO:0000256" key="2">
    <source>
        <dbReference type="ARBA" id="ARBA00006247"/>
    </source>
</evidence>
<dbReference type="InterPro" id="IPR050072">
    <property type="entry name" value="Peptidase_M20A"/>
</dbReference>
<evidence type="ECO:0000313" key="7">
    <source>
        <dbReference type="EMBL" id="MCO1656098.1"/>
    </source>
</evidence>
<keyword evidence="8" id="KW-1185">Reference proteome</keyword>
<comment type="caution">
    <text evidence="7">The sequence shown here is derived from an EMBL/GenBank/DDBJ whole genome shotgun (WGS) entry which is preliminary data.</text>
</comment>
<dbReference type="Gene3D" id="3.30.70.360">
    <property type="match status" value="1"/>
</dbReference>
<dbReference type="Pfam" id="PF01546">
    <property type="entry name" value="Peptidase_M20"/>
    <property type="match status" value="1"/>
</dbReference>
<evidence type="ECO:0000313" key="8">
    <source>
        <dbReference type="Proteomes" id="UP001165283"/>
    </source>
</evidence>
<name>A0ABT0ZZC2_9PSEU</name>
<dbReference type="Gene3D" id="1.10.150.900">
    <property type="match status" value="1"/>
</dbReference>
<accession>A0ABT0ZZC2</accession>
<evidence type="ECO:0000259" key="6">
    <source>
        <dbReference type="Pfam" id="PF07687"/>
    </source>
</evidence>